<evidence type="ECO:0000313" key="2">
    <source>
        <dbReference type="EMBL" id="NBC69470.1"/>
    </source>
</evidence>
<dbReference type="Pfam" id="PF13560">
    <property type="entry name" value="HTH_31"/>
    <property type="match status" value="1"/>
</dbReference>
<dbReference type="Gene3D" id="1.10.260.40">
    <property type="entry name" value="lambda repressor-like DNA-binding domains"/>
    <property type="match status" value="1"/>
</dbReference>
<dbReference type="EMBL" id="JAAAMU010000005">
    <property type="protein sequence ID" value="NBC69470.1"/>
    <property type="molecule type" value="Genomic_DNA"/>
</dbReference>
<accession>A0A7X4YN67</accession>
<dbReference type="SMART" id="SM00530">
    <property type="entry name" value="HTH_XRE"/>
    <property type="match status" value="1"/>
</dbReference>
<dbReference type="Gene3D" id="3.30.450.180">
    <property type="match status" value="1"/>
</dbReference>
<evidence type="ECO:0000259" key="1">
    <source>
        <dbReference type="SMART" id="SM00530"/>
    </source>
</evidence>
<proteinExistence type="predicted"/>
<dbReference type="InterPro" id="IPR041413">
    <property type="entry name" value="MLTR_LBD"/>
</dbReference>
<dbReference type="Proteomes" id="UP000558113">
    <property type="component" value="Unassembled WGS sequence"/>
</dbReference>
<protein>
    <submittedName>
        <fullName evidence="2">Helix-turn-helix domain-containing protein</fullName>
    </submittedName>
</protein>
<gene>
    <name evidence="2" type="ORF">GT003_10750</name>
</gene>
<dbReference type="PANTHER" id="PTHR35010">
    <property type="entry name" value="BLL4672 PROTEIN-RELATED"/>
    <property type="match status" value="1"/>
</dbReference>
<dbReference type="InterPro" id="IPR001387">
    <property type="entry name" value="Cro/C1-type_HTH"/>
</dbReference>
<dbReference type="AlphaFoldDB" id="A0A7X4YN67"/>
<comment type="caution">
    <text evidence="2">The sequence shown here is derived from an EMBL/GenBank/DDBJ whole genome shotgun (WGS) entry which is preliminary data.</text>
</comment>
<dbReference type="RefSeq" id="WP_161697391.1">
    <property type="nucleotide sequence ID" value="NZ_JAAAMU010000005.1"/>
</dbReference>
<keyword evidence="3" id="KW-1185">Reference proteome</keyword>
<dbReference type="Pfam" id="PF17765">
    <property type="entry name" value="MLTR_LBD"/>
    <property type="match status" value="1"/>
</dbReference>
<name>A0A7X4YN67_9BACL</name>
<dbReference type="GO" id="GO:0003677">
    <property type="term" value="F:DNA binding"/>
    <property type="evidence" value="ECO:0007669"/>
    <property type="project" value="InterPro"/>
</dbReference>
<organism evidence="2 3">
    <name type="scientific">Paenibacillus sacheonensis</name>
    <dbReference type="NCBI Taxonomy" id="742054"/>
    <lineage>
        <taxon>Bacteria</taxon>
        <taxon>Bacillati</taxon>
        <taxon>Bacillota</taxon>
        <taxon>Bacilli</taxon>
        <taxon>Bacillales</taxon>
        <taxon>Paenibacillaceae</taxon>
        <taxon>Paenibacillus</taxon>
    </lineage>
</organism>
<dbReference type="InterPro" id="IPR010982">
    <property type="entry name" value="Lambda_DNA-bd_dom_sf"/>
</dbReference>
<reference evidence="2 3" key="1">
    <citation type="submission" date="2020-01" db="EMBL/GenBank/DDBJ databases">
        <title>Paenibacillus soybeanensis sp. nov. isolated from the nodules of soybean (Glycine max(L.) Merr).</title>
        <authorList>
            <person name="Wang H."/>
        </authorList>
    </citation>
    <scope>NUCLEOTIDE SEQUENCE [LARGE SCALE GENOMIC DNA]</scope>
    <source>
        <strain evidence="2 3">DSM 23054</strain>
    </source>
</reference>
<dbReference type="SUPFAM" id="SSF47413">
    <property type="entry name" value="lambda repressor-like DNA-binding domains"/>
    <property type="match status" value="1"/>
</dbReference>
<dbReference type="OrthoDB" id="5346389at2"/>
<sequence>MERVFSAMSLGEFLRSRRERLTPEEVGLISHGRRRTPGLRREEVAQLAHIGSSWYTALEQDRDVHPSEEVLESLAAALRLNADERRHLHLLAKPVHYEKREEELINTGLKRIIMSLDPNPAFAIGRCWDLLIWNKAAEVVFRLPSFADCPQPGLNWMRHLLSGDVISEDIKDWEAKMQVLIARFRADYAYYPADEGFKRLIEEFMGTSPFFREYWPLHDVKAVMDHRKRSYEPRIGEMEFEHVTLQVPANPELKLMTFAASPATAERLRRFLGMRDEG</sequence>
<evidence type="ECO:0000313" key="3">
    <source>
        <dbReference type="Proteomes" id="UP000558113"/>
    </source>
</evidence>
<feature type="domain" description="HTH cro/C1-type" evidence="1">
    <location>
        <begin position="13"/>
        <end position="85"/>
    </location>
</feature>